<dbReference type="Proteomes" id="UP001608902">
    <property type="component" value="Unassembled WGS sequence"/>
</dbReference>
<name>A0ABD6EUE8_9BILA</name>
<dbReference type="AlphaFoldDB" id="A0ABD6EUE8"/>
<evidence type="ECO:0008006" key="4">
    <source>
        <dbReference type="Google" id="ProtNLM"/>
    </source>
</evidence>
<feature type="region of interest" description="Disordered" evidence="1">
    <location>
        <begin position="29"/>
        <end position="51"/>
    </location>
</feature>
<accession>A0ABD6EUE8</accession>
<evidence type="ECO:0000313" key="2">
    <source>
        <dbReference type="EMBL" id="MFH4982737.1"/>
    </source>
</evidence>
<feature type="compositionally biased region" description="Low complexity" evidence="1">
    <location>
        <begin position="98"/>
        <end position="109"/>
    </location>
</feature>
<dbReference type="EMBL" id="JBGFUD010009977">
    <property type="protein sequence ID" value="MFH4982737.1"/>
    <property type="molecule type" value="Genomic_DNA"/>
</dbReference>
<feature type="region of interest" description="Disordered" evidence="1">
    <location>
        <begin position="78"/>
        <end position="109"/>
    </location>
</feature>
<proteinExistence type="predicted"/>
<sequence length="147" mass="16090">MNVLNGSAYRRHNPKITYQQICNWFSNQRAANRSSPRNSNNSTASQPLTVTTIQTSVTNDYRPKFDFNSLLENKQLNGLNGDEYQRIDGGSDSPTPNDDGSIHSGSDSGFNHDLSVKQLAIVGKCGIPMFLDGSEEIVMVIGTVPPV</sequence>
<protein>
    <recommendedName>
        <fullName evidence="4">Homeobox domain-containing protein</fullName>
    </recommendedName>
</protein>
<organism evidence="2 3">
    <name type="scientific">Gnathostoma spinigerum</name>
    <dbReference type="NCBI Taxonomy" id="75299"/>
    <lineage>
        <taxon>Eukaryota</taxon>
        <taxon>Metazoa</taxon>
        <taxon>Ecdysozoa</taxon>
        <taxon>Nematoda</taxon>
        <taxon>Chromadorea</taxon>
        <taxon>Rhabditida</taxon>
        <taxon>Spirurina</taxon>
        <taxon>Gnathostomatomorpha</taxon>
        <taxon>Gnathostomatoidea</taxon>
        <taxon>Gnathostomatidae</taxon>
        <taxon>Gnathostoma</taxon>
    </lineage>
</organism>
<evidence type="ECO:0000256" key="1">
    <source>
        <dbReference type="SAM" id="MobiDB-lite"/>
    </source>
</evidence>
<gene>
    <name evidence="2" type="ORF">AB6A40_009446</name>
</gene>
<reference evidence="2 3" key="1">
    <citation type="submission" date="2024-08" db="EMBL/GenBank/DDBJ databases">
        <title>Gnathostoma spinigerum genome.</title>
        <authorList>
            <person name="Gonzalez-Bertolin B."/>
            <person name="Monzon S."/>
            <person name="Zaballos A."/>
            <person name="Jimenez P."/>
            <person name="Dekumyoy P."/>
            <person name="Varona S."/>
            <person name="Cuesta I."/>
            <person name="Sumanam S."/>
            <person name="Adisakwattana P."/>
            <person name="Gasser R.B."/>
            <person name="Hernandez-Gonzalez A."/>
            <person name="Young N.D."/>
            <person name="Perteguer M.J."/>
        </authorList>
    </citation>
    <scope>NUCLEOTIDE SEQUENCE [LARGE SCALE GENOMIC DNA]</scope>
    <source>
        <strain evidence="2">AL3</strain>
        <tissue evidence="2">Liver</tissue>
    </source>
</reference>
<evidence type="ECO:0000313" key="3">
    <source>
        <dbReference type="Proteomes" id="UP001608902"/>
    </source>
</evidence>
<feature type="compositionally biased region" description="Low complexity" evidence="1">
    <location>
        <begin position="29"/>
        <end position="45"/>
    </location>
</feature>
<comment type="caution">
    <text evidence="2">The sequence shown here is derived from an EMBL/GenBank/DDBJ whole genome shotgun (WGS) entry which is preliminary data.</text>
</comment>
<keyword evidence="3" id="KW-1185">Reference proteome</keyword>